<dbReference type="InterPro" id="IPR029050">
    <property type="entry name" value="Immunoprotect_excell_Ig-like"/>
</dbReference>
<keyword evidence="1 3" id="KW-0732">Signal</keyword>
<feature type="domain" description="DUF4352" evidence="4">
    <location>
        <begin position="72"/>
        <end position="178"/>
    </location>
</feature>
<dbReference type="STRING" id="872970.SAMN04488134_109136"/>
<evidence type="ECO:0000256" key="1">
    <source>
        <dbReference type="ARBA" id="ARBA00022729"/>
    </source>
</evidence>
<dbReference type="Pfam" id="PF11611">
    <property type="entry name" value="DUF4352"/>
    <property type="match status" value="1"/>
</dbReference>
<evidence type="ECO:0000259" key="4">
    <source>
        <dbReference type="Pfam" id="PF11611"/>
    </source>
</evidence>
<proteinExistence type="predicted"/>
<evidence type="ECO:0000313" key="6">
    <source>
        <dbReference type="Proteomes" id="UP000199300"/>
    </source>
</evidence>
<feature type="compositionally biased region" description="Basic and acidic residues" evidence="2">
    <location>
        <begin position="33"/>
        <end position="45"/>
    </location>
</feature>
<dbReference type="OrthoDB" id="2972862at2"/>
<dbReference type="EMBL" id="FODJ01000009">
    <property type="protein sequence ID" value="SEO60848.1"/>
    <property type="molecule type" value="Genomic_DNA"/>
</dbReference>
<evidence type="ECO:0000313" key="5">
    <source>
        <dbReference type="EMBL" id="SEO60848.1"/>
    </source>
</evidence>
<feature type="signal peptide" evidence="3">
    <location>
        <begin position="1"/>
        <end position="22"/>
    </location>
</feature>
<name>A0A1H8R3Y7_9BACI</name>
<sequence>MKKILIPILMGFLLLIACSNNNVIIEEVPEENAEGRSNDNDSTKEDEGEDNTSTSDNSEILDLGEVGTLETELGNFQVTPTAFRFEDEIDDGDINETPYNGTFIIVELTIENIDDQTLLSEELVKSANLENLDGAGIAPFLDFNTIENFEGEIEPGASMSGELLFDFTNEEVYEFSFGADYLESLSNEVRWHLNSDDAQ</sequence>
<dbReference type="InterPro" id="IPR029051">
    <property type="entry name" value="DUF4352"/>
</dbReference>
<reference evidence="5 6" key="1">
    <citation type="submission" date="2016-10" db="EMBL/GenBank/DDBJ databases">
        <authorList>
            <person name="de Groot N.N."/>
        </authorList>
    </citation>
    <scope>NUCLEOTIDE SEQUENCE [LARGE SCALE GENOMIC DNA]</scope>
    <source>
        <strain evidence="5 6">CGMCC 1.10434</strain>
    </source>
</reference>
<gene>
    <name evidence="5" type="ORF">SAMN04488134_109136</name>
</gene>
<keyword evidence="6" id="KW-1185">Reference proteome</keyword>
<evidence type="ECO:0000256" key="2">
    <source>
        <dbReference type="SAM" id="MobiDB-lite"/>
    </source>
</evidence>
<evidence type="ECO:0000256" key="3">
    <source>
        <dbReference type="SAM" id="SignalP"/>
    </source>
</evidence>
<dbReference type="RefSeq" id="WP_091498936.1">
    <property type="nucleotide sequence ID" value="NZ_FODJ01000009.1"/>
</dbReference>
<feature type="chain" id="PRO_5039038944" description="DUF4352 domain-containing protein" evidence="3">
    <location>
        <begin position="23"/>
        <end position="199"/>
    </location>
</feature>
<dbReference type="AlphaFoldDB" id="A0A1H8R3Y7"/>
<feature type="region of interest" description="Disordered" evidence="2">
    <location>
        <begin position="29"/>
        <end position="59"/>
    </location>
</feature>
<accession>A0A1H8R3Y7</accession>
<dbReference type="Gene3D" id="2.60.40.1240">
    <property type="match status" value="1"/>
</dbReference>
<protein>
    <recommendedName>
        <fullName evidence="4">DUF4352 domain-containing protein</fullName>
    </recommendedName>
</protein>
<organism evidence="5 6">
    <name type="scientific">Amphibacillus marinus</name>
    <dbReference type="NCBI Taxonomy" id="872970"/>
    <lineage>
        <taxon>Bacteria</taxon>
        <taxon>Bacillati</taxon>
        <taxon>Bacillota</taxon>
        <taxon>Bacilli</taxon>
        <taxon>Bacillales</taxon>
        <taxon>Bacillaceae</taxon>
        <taxon>Amphibacillus</taxon>
    </lineage>
</organism>
<dbReference type="PROSITE" id="PS51257">
    <property type="entry name" value="PROKAR_LIPOPROTEIN"/>
    <property type="match status" value="1"/>
</dbReference>
<dbReference type="Proteomes" id="UP000199300">
    <property type="component" value="Unassembled WGS sequence"/>
</dbReference>